<reference evidence="1" key="1">
    <citation type="submission" date="2020-05" db="EMBL/GenBank/DDBJ databases">
        <authorList>
            <person name="Chiriac C."/>
            <person name="Salcher M."/>
            <person name="Ghai R."/>
            <person name="Kavagutti S V."/>
        </authorList>
    </citation>
    <scope>NUCLEOTIDE SEQUENCE</scope>
</reference>
<gene>
    <name evidence="1" type="ORF">UFOVP156_12</name>
</gene>
<name>A0A6J7WA35_9CAUD</name>
<sequence>MARGNGSLIGQTQRYPASGLWSLQEARLRAAINIDYAIIGGGASGGNGGYTLFGSTPVARIQYAVTVGAVNGSSSFNGLTAAAGISGSPASHFYNWDEGGVTTYDGMNGGGPAYNAGTAGSAGYSSGYGGNGGNGNIWSINGQRYGAGAGGGFYPYGFSAYGGPVGGSAGTNGLGYGNFGSGGYAGGIILSYLASQAIWFGGTTTIVSGRVYHTFSSSGFLVPL</sequence>
<proteinExistence type="predicted"/>
<dbReference type="EMBL" id="LR798205">
    <property type="protein sequence ID" value="CAB5178572.1"/>
    <property type="molecule type" value="Genomic_DNA"/>
</dbReference>
<organism evidence="1">
    <name type="scientific">uncultured Caudovirales phage</name>
    <dbReference type="NCBI Taxonomy" id="2100421"/>
    <lineage>
        <taxon>Viruses</taxon>
        <taxon>Duplodnaviria</taxon>
        <taxon>Heunggongvirae</taxon>
        <taxon>Uroviricota</taxon>
        <taxon>Caudoviricetes</taxon>
        <taxon>Peduoviridae</taxon>
        <taxon>Maltschvirus</taxon>
        <taxon>Maltschvirus maltsch</taxon>
    </lineage>
</organism>
<accession>A0A6J7WA35</accession>
<evidence type="ECO:0000313" key="1">
    <source>
        <dbReference type="EMBL" id="CAB5178572.1"/>
    </source>
</evidence>
<protein>
    <submittedName>
        <fullName evidence="1">Uncharacterized protein</fullName>
    </submittedName>
</protein>